<comment type="caution">
    <text evidence="2">The sequence shown here is derived from an EMBL/GenBank/DDBJ whole genome shotgun (WGS) entry which is preliminary data.</text>
</comment>
<accession>A0A1S2VP89</accession>
<dbReference type="Gene3D" id="2.40.50.1020">
    <property type="entry name" value="LytTr DNA-binding domain"/>
    <property type="match status" value="1"/>
</dbReference>
<reference evidence="2 3" key="1">
    <citation type="submission" date="2016-10" db="EMBL/GenBank/DDBJ databases">
        <title>Arsenicibacter rosenii gen. nov., sp. nov., an efficient arsenic-methylating bacterium isolated from an arsenic-contaminated paddy soil.</title>
        <authorList>
            <person name="Huang K."/>
        </authorList>
    </citation>
    <scope>NUCLEOTIDE SEQUENCE [LARGE SCALE GENOMIC DNA]</scope>
    <source>
        <strain evidence="2 3">SM-1</strain>
    </source>
</reference>
<dbReference type="InterPro" id="IPR046947">
    <property type="entry name" value="LytR-like"/>
</dbReference>
<dbReference type="PROSITE" id="PS50930">
    <property type="entry name" value="HTH_LYTTR"/>
    <property type="match status" value="1"/>
</dbReference>
<dbReference type="OrthoDB" id="965129at2"/>
<dbReference type="GO" id="GO:0000156">
    <property type="term" value="F:phosphorelay response regulator activity"/>
    <property type="evidence" value="ECO:0007669"/>
    <property type="project" value="InterPro"/>
</dbReference>
<organism evidence="2 3">
    <name type="scientific">Arsenicibacter rosenii</name>
    <dbReference type="NCBI Taxonomy" id="1750698"/>
    <lineage>
        <taxon>Bacteria</taxon>
        <taxon>Pseudomonadati</taxon>
        <taxon>Bacteroidota</taxon>
        <taxon>Cytophagia</taxon>
        <taxon>Cytophagales</taxon>
        <taxon>Spirosomataceae</taxon>
        <taxon>Arsenicibacter</taxon>
    </lineage>
</organism>
<dbReference type="PANTHER" id="PTHR37299:SF1">
    <property type="entry name" value="STAGE 0 SPORULATION PROTEIN A HOMOLOG"/>
    <property type="match status" value="1"/>
</dbReference>
<dbReference type="RefSeq" id="WP_071501075.1">
    <property type="nucleotide sequence ID" value="NZ_MORL01000001.1"/>
</dbReference>
<name>A0A1S2VP89_9BACT</name>
<dbReference type="InterPro" id="IPR007492">
    <property type="entry name" value="LytTR_DNA-bd_dom"/>
</dbReference>
<dbReference type="Proteomes" id="UP000181790">
    <property type="component" value="Unassembled WGS sequence"/>
</dbReference>
<gene>
    <name evidence="2" type="ORF">BLX24_00140</name>
</gene>
<evidence type="ECO:0000259" key="1">
    <source>
        <dbReference type="PROSITE" id="PS50930"/>
    </source>
</evidence>
<keyword evidence="3" id="KW-1185">Reference proteome</keyword>
<dbReference type="AlphaFoldDB" id="A0A1S2VP89"/>
<dbReference type="EMBL" id="MORL01000001">
    <property type="protein sequence ID" value="OIN60573.1"/>
    <property type="molecule type" value="Genomic_DNA"/>
</dbReference>
<dbReference type="GO" id="GO:0003677">
    <property type="term" value="F:DNA binding"/>
    <property type="evidence" value="ECO:0007669"/>
    <property type="project" value="InterPro"/>
</dbReference>
<feature type="domain" description="HTH LytTR-type" evidence="1">
    <location>
        <begin position="1"/>
        <end position="104"/>
    </location>
</feature>
<dbReference type="PANTHER" id="PTHR37299">
    <property type="entry name" value="TRANSCRIPTIONAL REGULATOR-RELATED"/>
    <property type="match status" value="1"/>
</dbReference>
<proteinExistence type="predicted"/>
<sequence length="107" mass="12425">MATFKVPGYDKPLQTDGIIWIQGDGNYSRIHYTDGKSFLVSQTLKWFEDRLIPFIRIHKSMLINPNHLANFNEKYKPFTVQLSNGLELSVSRRRIQNIRTGLLVTES</sequence>
<dbReference type="Pfam" id="PF04397">
    <property type="entry name" value="LytTR"/>
    <property type="match status" value="1"/>
</dbReference>
<evidence type="ECO:0000313" key="3">
    <source>
        <dbReference type="Proteomes" id="UP000181790"/>
    </source>
</evidence>
<protein>
    <recommendedName>
        <fullName evidence="1">HTH LytTR-type domain-containing protein</fullName>
    </recommendedName>
</protein>
<dbReference type="SMART" id="SM00850">
    <property type="entry name" value="LytTR"/>
    <property type="match status" value="1"/>
</dbReference>
<evidence type="ECO:0000313" key="2">
    <source>
        <dbReference type="EMBL" id="OIN60573.1"/>
    </source>
</evidence>